<organism evidence="2 3">
    <name type="scientific">Roseateles subflavus</name>
    <dbReference type="NCBI Taxonomy" id="3053353"/>
    <lineage>
        <taxon>Bacteria</taxon>
        <taxon>Pseudomonadati</taxon>
        <taxon>Pseudomonadota</taxon>
        <taxon>Betaproteobacteria</taxon>
        <taxon>Burkholderiales</taxon>
        <taxon>Sphaerotilaceae</taxon>
        <taxon>Roseateles</taxon>
    </lineage>
</organism>
<proteinExistence type="predicted"/>
<dbReference type="Proteomes" id="UP001238603">
    <property type="component" value="Unassembled WGS sequence"/>
</dbReference>
<keyword evidence="1" id="KW-0732">Signal</keyword>
<sequence length="235" mass="25495">MPPSRPPCPLRPAARLATIAWIAGLALPLPALAAGGHHAVDDASIADPGQCALEAWGEHSRDHRLQHAGGACRAGALELGLNLDRSISPGEAAVRSLGLQLKAAGDLQPGLSVGATWTTTWQSGTPRLAGHTALLLLTWQPRDDLALHLNLGREFPTQDPALTRHGLALEWQLTPRWQALAERWQDALGPQQRLGLRYTLSERLTLDLSRARGDHGRHPVWWTLGLNWALTHGQR</sequence>
<protein>
    <recommendedName>
        <fullName evidence="4">Transporter</fullName>
    </recommendedName>
</protein>
<gene>
    <name evidence="2" type="ORF">QRD43_07470</name>
</gene>
<feature type="signal peptide" evidence="1">
    <location>
        <begin position="1"/>
        <end position="33"/>
    </location>
</feature>
<reference evidence="2 3" key="1">
    <citation type="submission" date="2023-06" db="EMBL/GenBank/DDBJ databases">
        <title>Pelomonas sp. APW6 16S ribosomal RNA gene genome sequencing and assembly.</title>
        <authorList>
            <person name="Woo H."/>
        </authorList>
    </citation>
    <scope>NUCLEOTIDE SEQUENCE [LARGE SCALE GENOMIC DNA]</scope>
    <source>
        <strain evidence="2 3">APW6</strain>
    </source>
</reference>
<evidence type="ECO:0000256" key="1">
    <source>
        <dbReference type="SAM" id="SignalP"/>
    </source>
</evidence>
<name>A0ABT7LFX3_9BURK</name>
<evidence type="ECO:0008006" key="4">
    <source>
        <dbReference type="Google" id="ProtNLM"/>
    </source>
</evidence>
<comment type="caution">
    <text evidence="2">The sequence shown here is derived from an EMBL/GenBank/DDBJ whole genome shotgun (WGS) entry which is preliminary data.</text>
</comment>
<keyword evidence="3" id="KW-1185">Reference proteome</keyword>
<evidence type="ECO:0000313" key="2">
    <source>
        <dbReference type="EMBL" id="MDL5031744.1"/>
    </source>
</evidence>
<feature type="chain" id="PRO_5046038012" description="Transporter" evidence="1">
    <location>
        <begin position="34"/>
        <end position="235"/>
    </location>
</feature>
<dbReference type="RefSeq" id="WP_285981859.1">
    <property type="nucleotide sequence ID" value="NZ_JASVDS010000002.1"/>
</dbReference>
<evidence type="ECO:0000313" key="3">
    <source>
        <dbReference type="Proteomes" id="UP001238603"/>
    </source>
</evidence>
<dbReference type="EMBL" id="JASVDS010000002">
    <property type="protein sequence ID" value="MDL5031744.1"/>
    <property type="molecule type" value="Genomic_DNA"/>
</dbReference>
<accession>A0ABT7LFX3</accession>